<name>A0AB34QI80_XANCH</name>
<evidence type="ECO:0000313" key="1">
    <source>
        <dbReference type="EMBL" id="KHS36985.1"/>
    </source>
</evidence>
<sequence>MMAMNARGETMARIWMVRGDGGSLYDIFRECGVATVGWQLAAHAKAGVGRVQLTALYQSAEPQAKQGTVVLGASQAWRFVNDIQYGNWVVRAGVNPASDVTLGPWGCALIEHYDAADAETKRVVPSKRLHWPA</sequence>
<dbReference type="Proteomes" id="UP000031180">
    <property type="component" value="Unassembled WGS sequence"/>
</dbReference>
<evidence type="ECO:0000313" key="2">
    <source>
        <dbReference type="Proteomes" id="UP000031180"/>
    </source>
</evidence>
<dbReference type="AlphaFoldDB" id="A0AB34QI80"/>
<organism evidence="1 2">
    <name type="scientific">Xanthomonas campestris pv. phaseoli</name>
    <dbReference type="NCBI Taxonomy" id="317013"/>
    <lineage>
        <taxon>Bacteria</taxon>
        <taxon>Pseudomonadati</taxon>
        <taxon>Pseudomonadota</taxon>
        <taxon>Gammaproteobacteria</taxon>
        <taxon>Lysobacterales</taxon>
        <taxon>Lysobacteraceae</taxon>
        <taxon>Xanthomonas</taxon>
    </lineage>
</organism>
<reference evidence="2" key="1">
    <citation type="submission" date="2015-04" db="EMBL/GenBank/DDBJ databases">
        <title>Genome sequencing of pathogens of bean.</title>
        <authorList>
            <person name="Harrison J.W."/>
            <person name="Aritua V."/>
            <person name="Sapp M."/>
            <person name="Smith J."/>
            <person name="Studholme D.J."/>
        </authorList>
    </citation>
    <scope>NUCLEOTIDE SEQUENCE [LARGE SCALE GENOMIC DNA]</scope>
    <source>
        <strain evidence="2">NCPPB 1138</strain>
    </source>
</reference>
<gene>
    <name evidence="1" type="ORF">RN20_12260</name>
</gene>
<accession>A0AB34QI80</accession>
<dbReference type="EMBL" id="JWTI02000103">
    <property type="protein sequence ID" value="KHS36985.1"/>
    <property type="molecule type" value="Genomic_DNA"/>
</dbReference>
<proteinExistence type="predicted"/>
<comment type="caution">
    <text evidence="1">The sequence shown here is derived from an EMBL/GenBank/DDBJ whole genome shotgun (WGS) entry which is preliminary data.</text>
</comment>
<protein>
    <submittedName>
        <fullName evidence="1">Uncharacterized protein</fullName>
    </submittedName>
</protein>